<name>A0ABV4T4J5_9EURY</name>
<protein>
    <submittedName>
        <fullName evidence="1">Uncharacterized protein</fullName>
    </submittedName>
</protein>
<dbReference type="EMBL" id="JARRIG010000005">
    <property type="protein sequence ID" value="MFA4804781.1"/>
    <property type="molecule type" value="Genomic_DNA"/>
</dbReference>
<reference evidence="1 2" key="1">
    <citation type="submission" date="2023-03" db="EMBL/GenBank/DDBJ databases">
        <title>Speciation in Pyrococcus: adaptation to high temperature as a mechanism.</title>
        <authorList>
            <person name="Gu J."/>
        </authorList>
    </citation>
    <scope>NUCLEOTIDE SEQUENCE [LARGE SCALE GENOMIC DNA]</scope>
    <source>
        <strain evidence="1 2">LMOA34</strain>
    </source>
</reference>
<organism evidence="1 2">
    <name type="scientific">Pyrococcus kukulkanii</name>
    <dbReference type="NCBI Taxonomy" id="1609559"/>
    <lineage>
        <taxon>Archaea</taxon>
        <taxon>Methanobacteriati</taxon>
        <taxon>Methanobacteriota</taxon>
        <taxon>Thermococci</taxon>
        <taxon>Thermococcales</taxon>
        <taxon>Thermococcaceae</taxon>
        <taxon>Pyrococcus</taxon>
    </lineage>
</organism>
<accession>A0ABV4T4J5</accession>
<sequence length="72" mass="8006">MGLKIVAFTKEIQPKGGERDGLISWLIGKWARRWINCTSTNLDLLMISLEASCLGREVLWKFRIGFGGPGGI</sequence>
<keyword evidence="2" id="KW-1185">Reference proteome</keyword>
<evidence type="ECO:0000313" key="2">
    <source>
        <dbReference type="Proteomes" id="UP001571980"/>
    </source>
</evidence>
<dbReference type="Proteomes" id="UP001571980">
    <property type="component" value="Unassembled WGS sequence"/>
</dbReference>
<proteinExistence type="predicted"/>
<evidence type="ECO:0000313" key="1">
    <source>
        <dbReference type="EMBL" id="MFA4804781.1"/>
    </source>
</evidence>
<gene>
    <name evidence="1" type="ORF">P8X34_08575</name>
</gene>
<comment type="caution">
    <text evidence="1">The sequence shown here is derived from an EMBL/GenBank/DDBJ whole genome shotgun (WGS) entry which is preliminary data.</text>
</comment>